<dbReference type="InterPro" id="IPR012338">
    <property type="entry name" value="Beta-lactam/transpept-like"/>
</dbReference>
<comment type="similarity">
    <text evidence="3">Belongs to the transpeptidase family.</text>
</comment>
<dbReference type="SUPFAM" id="SSF54184">
    <property type="entry name" value="Penicillin-binding protein 2x (pbp-2x), c-terminal domain"/>
    <property type="match status" value="1"/>
</dbReference>
<sequence length="642" mass="70373">MRRFIESKMRKRLRLAFLMLALLFAALVVKLFQVQIIRNPELTEKAMENWDRELPFAGVRGEILDRSGRKIIGNKVAPTLYFMPSQNRDIPAAAAALAPLIGADKSRLEEQMSKRASIIKLAPEGKNIPYDTAIQIGRLGIPGLYTGVDYVRDYPYGNMLSRLVGFTGYDNQGLAGIEYEYEKVLTGKGEKIRMFTDARGNPLPHVGDGWIRGKAGANIELTIDLRIQEIVERELSQAMLKYDADQALAIVMDPGTGEILALASAPNFDPSDYASVDPSIYNRNLPVWMTFEPGSTFKIITLASALEEGVVNLKEDSFFDPGHVTVGGARLRCWKREGHGPQTFLEVVENSCNPGFIELGRRVGPDKLTEYIRNFGFGSTTGSGIAGEASGILFSKEAYGPVEHATTSFGQGISVTPIQQAQAVAAAVNGGRLMQPYIVKRIVDPETGKEIERSEPVVKRQVISEEASGKVREALESVVANGSGRNAFTDGLRVGGKTGTAQKVEEGRYKDGDYIVSFIGFAPADDPDILVYVAVDGPENEVQFGGVISAPMVGRIISDIAPLRGIEPRDGQMEREYRWGDPVQIRVPDLTGRSRDELVKMFHTIRIEWNGPPEGQVIRQLPAPGTMMEESGIIHLYAGPAD</sequence>
<dbReference type="InterPro" id="IPR005543">
    <property type="entry name" value="PASTA_dom"/>
</dbReference>
<dbReference type="GO" id="GO:0009002">
    <property type="term" value="F:serine-type D-Ala-D-Ala carboxypeptidase activity"/>
    <property type="evidence" value="ECO:0007669"/>
    <property type="project" value="UniProtKB-EC"/>
</dbReference>
<name>A0A1U7PHH8_9BACI</name>
<organism evidence="8 9">
    <name type="scientific">Edaphobacillus lindanitolerans</name>
    <dbReference type="NCBI Taxonomy" id="550447"/>
    <lineage>
        <taxon>Bacteria</taxon>
        <taxon>Bacillati</taxon>
        <taxon>Bacillota</taxon>
        <taxon>Bacilli</taxon>
        <taxon>Bacillales</taxon>
        <taxon>Bacillaceae</taxon>
        <taxon>Edaphobacillus</taxon>
    </lineage>
</organism>
<dbReference type="EC" id="3.4.16.4" evidence="4"/>
<comment type="subcellular location">
    <subcellularLocation>
        <location evidence="1">Membrane</location>
    </subcellularLocation>
</comment>
<evidence type="ECO:0000259" key="7">
    <source>
        <dbReference type="PROSITE" id="PS51178"/>
    </source>
</evidence>
<dbReference type="InterPro" id="IPR050515">
    <property type="entry name" value="Beta-lactam/transpept"/>
</dbReference>
<dbReference type="GO" id="GO:0071555">
    <property type="term" value="P:cell wall organization"/>
    <property type="evidence" value="ECO:0007669"/>
    <property type="project" value="TreeGrafter"/>
</dbReference>
<dbReference type="PANTHER" id="PTHR30627">
    <property type="entry name" value="PEPTIDOGLYCAN D,D-TRANSPEPTIDASE"/>
    <property type="match status" value="1"/>
</dbReference>
<evidence type="ECO:0000256" key="3">
    <source>
        <dbReference type="ARBA" id="ARBA00007171"/>
    </source>
</evidence>
<dbReference type="GO" id="GO:0009252">
    <property type="term" value="P:peptidoglycan biosynthetic process"/>
    <property type="evidence" value="ECO:0007669"/>
    <property type="project" value="UniProtKB-UniPathway"/>
</dbReference>
<keyword evidence="5" id="KW-0472">Membrane</keyword>
<evidence type="ECO:0000256" key="4">
    <source>
        <dbReference type="ARBA" id="ARBA00012448"/>
    </source>
</evidence>
<dbReference type="Gene3D" id="3.30.450.330">
    <property type="match status" value="1"/>
</dbReference>
<dbReference type="InterPro" id="IPR005311">
    <property type="entry name" value="PBP_dimer"/>
</dbReference>
<dbReference type="AlphaFoldDB" id="A0A1U7PHH8"/>
<dbReference type="InterPro" id="IPR036138">
    <property type="entry name" value="PBP_dimer_sf"/>
</dbReference>
<accession>A0A1U7PHH8</accession>
<dbReference type="UniPathway" id="UPA00219"/>
<feature type="domain" description="PASTA" evidence="7">
    <location>
        <begin position="581"/>
        <end position="640"/>
    </location>
</feature>
<comment type="catalytic activity">
    <reaction evidence="6">
        <text>Preferential cleavage: (Ac)2-L-Lys-D-Ala-|-D-Ala. Also transpeptidation of peptidyl-alanyl moieties that are N-acyl substituents of D-alanine.</text>
        <dbReference type="EC" id="3.4.16.4"/>
    </reaction>
</comment>
<dbReference type="Pfam" id="PF03717">
    <property type="entry name" value="PBP_dimer"/>
    <property type="match status" value="1"/>
</dbReference>
<dbReference type="SUPFAM" id="SSF56519">
    <property type="entry name" value="Penicillin binding protein dimerisation domain"/>
    <property type="match status" value="1"/>
</dbReference>
<evidence type="ECO:0000256" key="5">
    <source>
        <dbReference type="ARBA" id="ARBA00023136"/>
    </source>
</evidence>
<dbReference type="STRING" id="550447.SAMN05428946_0283"/>
<evidence type="ECO:0000313" key="9">
    <source>
        <dbReference type="Proteomes" id="UP000187550"/>
    </source>
</evidence>
<evidence type="ECO:0000313" key="8">
    <source>
        <dbReference type="EMBL" id="SIT67847.1"/>
    </source>
</evidence>
<evidence type="ECO:0000256" key="1">
    <source>
        <dbReference type="ARBA" id="ARBA00004370"/>
    </source>
</evidence>
<reference evidence="9" key="1">
    <citation type="submission" date="2017-01" db="EMBL/GenBank/DDBJ databases">
        <authorList>
            <person name="Varghese N."/>
            <person name="Submissions S."/>
        </authorList>
    </citation>
    <scope>NUCLEOTIDE SEQUENCE [LARGE SCALE GENOMIC DNA]</scope>
    <source>
        <strain evidence="9">MNA4</strain>
    </source>
</reference>
<protein>
    <recommendedName>
        <fullName evidence="4">serine-type D-Ala-D-Ala carboxypeptidase</fullName>
        <ecNumber evidence="4">3.4.16.4</ecNumber>
    </recommendedName>
</protein>
<dbReference type="Gene3D" id="3.40.710.10">
    <property type="entry name" value="DD-peptidase/beta-lactamase superfamily"/>
    <property type="match status" value="1"/>
</dbReference>
<dbReference type="GO" id="GO:0008658">
    <property type="term" value="F:penicillin binding"/>
    <property type="evidence" value="ECO:0007669"/>
    <property type="project" value="InterPro"/>
</dbReference>
<dbReference type="SUPFAM" id="SSF56601">
    <property type="entry name" value="beta-lactamase/transpeptidase-like"/>
    <property type="match status" value="1"/>
</dbReference>
<dbReference type="PROSITE" id="PS51178">
    <property type="entry name" value="PASTA"/>
    <property type="match status" value="1"/>
</dbReference>
<dbReference type="PANTHER" id="PTHR30627:SF1">
    <property type="entry name" value="PEPTIDOGLYCAN D,D-TRANSPEPTIDASE FTSI"/>
    <property type="match status" value="1"/>
</dbReference>
<dbReference type="Gene3D" id="3.90.1310.10">
    <property type="entry name" value="Penicillin-binding protein 2a (Domain 2)"/>
    <property type="match status" value="1"/>
</dbReference>
<keyword evidence="9" id="KW-1185">Reference proteome</keyword>
<dbReference type="Pfam" id="PF00905">
    <property type="entry name" value="Transpeptidase"/>
    <property type="match status" value="1"/>
</dbReference>
<dbReference type="InterPro" id="IPR001460">
    <property type="entry name" value="PCN-bd_Tpept"/>
</dbReference>
<evidence type="ECO:0000256" key="6">
    <source>
        <dbReference type="ARBA" id="ARBA00034000"/>
    </source>
</evidence>
<evidence type="ECO:0000256" key="2">
    <source>
        <dbReference type="ARBA" id="ARBA00004752"/>
    </source>
</evidence>
<dbReference type="GO" id="GO:0005886">
    <property type="term" value="C:plasma membrane"/>
    <property type="evidence" value="ECO:0007669"/>
    <property type="project" value="TreeGrafter"/>
</dbReference>
<proteinExistence type="inferred from homology"/>
<comment type="pathway">
    <text evidence="2">Cell wall biogenesis; peptidoglycan biosynthesis.</text>
</comment>
<dbReference type="Proteomes" id="UP000187550">
    <property type="component" value="Unassembled WGS sequence"/>
</dbReference>
<gene>
    <name evidence="8" type="ORF">SAMN05428946_0283</name>
</gene>
<dbReference type="EMBL" id="FTPL01000001">
    <property type="protein sequence ID" value="SIT67847.1"/>
    <property type="molecule type" value="Genomic_DNA"/>
</dbReference>